<keyword evidence="1" id="KW-0732">Signal</keyword>
<dbReference type="Proteomes" id="UP001336835">
    <property type="component" value="Unassembled WGS sequence"/>
</dbReference>
<organism evidence="2 3">
    <name type="scientific">Pedobacter albus</name>
    <dbReference type="NCBI Taxonomy" id="3113905"/>
    <lineage>
        <taxon>Bacteria</taxon>
        <taxon>Pseudomonadati</taxon>
        <taxon>Bacteroidota</taxon>
        <taxon>Sphingobacteriia</taxon>
        <taxon>Sphingobacteriales</taxon>
        <taxon>Sphingobacteriaceae</taxon>
        <taxon>Pedobacter</taxon>
    </lineage>
</organism>
<feature type="signal peptide" evidence="1">
    <location>
        <begin position="1"/>
        <end position="30"/>
    </location>
</feature>
<feature type="chain" id="PRO_5046630624" evidence="1">
    <location>
        <begin position="31"/>
        <end position="284"/>
    </location>
</feature>
<comment type="caution">
    <text evidence="2">The sequence shown here is derived from an EMBL/GenBank/DDBJ whole genome shotgun (WGS) entry which is preliminary data.</text>
</comment>
<dbReference type="EMBL" id="JAZDQT010000003">
    <property type="protein sequence ID" value="MEE1946570.1"/>
    <property type="molecule type" value="Genomic_DNA"/>
</dbReference>
<dbReference type="RefSeq" id="WP_330108873.1">
    <property type="nucleotide sequence ID" value="NZ_JAZDQT010000003.1"/>
</dbReference>
<protein>
    <submittedName>
        <fullName evidence="2">Uncharacterized protein</fullName>
    </submittedName>
</protein>
<reference evidence="2 3" key="1">
    <citation type="submission" date="2024-01" db="EMBL/GenBank/DDBJ databases">
        <title>Pedobacter sp. nov., isolated from fresh soil.</title>
        <authorList>
            <person name="Le N.T.T."/>
        </authorList>
    </citation>
    <scope>NUCLEOTIDE SEQUENCE [LARGE SCALE GENOMIC DNA]</scope>
    <source>
        <strain evidence="2 3">KR3-3</strain>
    </source>
</reference>
<keyword evidence="3" id="KW-1185">Reference proteome</keyword>
<evidence type="ECO:0000313" key="3">
    <source>
        <dbReference type="Proteomes" id="UP001336835"/>
    </source>
</evidence>
<sequence>MTENKRFNRKNGLKAIAVTLLLCLGFYAHAQAQHREFNLLNGQAFQVETSVTSNAVAVRGKQRIEVNSQSEVTKLYKVVSKDADGYQLNVSITKLDGQIGAMGKKFKYVSGKGIDSASNINRALDYMVNKPVEVHINKFGLVERHSSYKAEKATDTLVDFAGIQPLVFEKGILLNFLADFTYSKNLRKGYSWTDDVEIDQQKLHTEFIIADITEKNTVIKFNTEIRGKLINSNTNGTYVLDNASGIIVEKLAYVLSRGYEISAGKVMYEVARSSSIIEKTKAIP</sequence>
<evidence type="ECO:0000256" key="1">
    <source>
        <dbReference type="SAM" id="SignalP"/>
    </source>
</evidence>
<gene>
    <name evidence="2" type="ORF">VRU48_15700</name>
</gene>
<name>A0ABU7IAQ4_9SPHI</name>
<accession>A0ABU7IAQ4</accession>
<proteinExistence type="predicted"/>
<evidence type="ECO:0000313" key="2">
    <source>
        <dbReference type="EMBL" id="MEE1946570.1"/>
    </source>
</evidence>